<reference evidence="2" key="1">
    <citation type="submission" date="2018-02" db="EMBL/GenBank/DDBJ databases">
        <title>Genome sequence of Desulfocucumis palustris strain NAW-5.</title>
        <authorList>
            <person name="Watanabe M."/>
            <person name="Kojima H."/>
            <person name="Fukui M."/>
        </authorList>
    </citation>
    <scope>NUCLEOTIDE SEQUENCE [LARGE SCALE GENOMIC DNA]</scope>
    <source>
        <strain evidence="2">NAW-5</strain>
    </source>
</reference>
<dbReference type="AlphaFoldDB" id="A0A2L2XH43"/>
<organism evidence="1 2">
    <name type="scientific">Desulfocucumis palustris</name>
    <dbReference type="NCBI Taxonomy" id="1898651"/>
    <lineage>
        <taxon>Bacteria</taxon>
        <taxon>Bacillati</taxon>
        <taxon>Bacillota</taxon>
        <taxon>Clostridia</taxon>
        <taxon>Eubacteriales</taxon>
        <taxon>Desulfocucumaceae</taxon>
        <taxon>Desulfocucumis</taxon>
    </lineage>
</organism>
<name>A0A2L2XH43_9FIRM</name>
<sequence>MRAGQIQRNPPGISVWNKFSLPGAAVRYYFTAVILNTFYRPPLNVITGCLPEAGKRYRPGELKGYDAQ</sequence>
<dbReference type="EMBL" id="BFAV01000169">
    <property type="protein sequence ID" value="GBF35452.1"/>
    <property type="molecule type" value="Genomic_DNA"/>
</dbReference>
<keyword evidence="2" id="KW-1185">Reference proteome</keyword>
<dbReference type="Proteomes" id="UP000239549">
    <property type="component" value="Unassembled WGS sequence"/>
</dbReference>
<comment type="caution">
    <text evidence="1">The sequence shown here is derived from an EMBL/GenBank/DDBJ whole genome shotgun (WGS) entry which is preliminary data.</text>
</comment>
<evidence type="ECO:0000313" key="2">
    <source>
        <dbReference type="Proteomes" id="UP000239549"/>
    </source>
</evidence>
<evidence type="ECO:0000313" key="1">
    <source>
        <dbReference type="EMBL" id="GBF35452.1"/>
    </source>
</evidence>
<gene>
    <name evidence="1" type="ORF">DCCM_4580</name>
</gene>
<protein>
    <submittedName>
        <fullName evidence="1">Uncharacterized protein</fullName>
    </submittedName>
</protein>
<proteinExistence type="predicted"/>
<accession>A0A2L2XH43</accession>